<evidence type="ECO:0000313" key="3">
    <source>
        <dbReference type="Proteomes" id="UP000004221"/>
    </source>
</evidence>
<reference evidence="2 3" key="1">
    <citation type="journal article" date="2012" name="ISME J.">
        <title>Nitrification expanded: discovery, physiology and genomics of a nitrite-oxidizing bacterium from the phylum Chloroflexi.</title>
        <authorList>
            <person name="Sorokin D.Y."/>
            <person name="Lucker S."/>
            <person name="Vejmelkova D."/>
            <person name="Kostrikina N.A."/>
            <person name="Kleerebezem R."/>
            <person name="Rijpstra W.I."/>
            <person name="Damste J.S."/>
            <person name="Le Paslier D."/>
            <person name="Muyzer G."/>
            <person name="Wagner M."/>
            <person name="van Loosdrecht M.C."/>
            <person name="Daims H."/>
        </authorList>
    </citation>
    <scope>NUCLEOTIDE SEQUENCE [LARGE SCALE GENOMIC DNA]</scope>
    <source>
        <strain evidence="3">none</strain>
    </source>
</reference>
<organism evidence="2 3">
    <name type="scientific">Nitrolancea hollandica Lb</name>
    <dbReference type="NCBI Taxonomy" id="1129897"/>
    <lineage>
        <taxon>Bacteria</taxon>
        <taxon>Pseudomonadati</taxon>
        <taxon>Thermomicrobiota</taxon>
        <taxon>Thermomicrobia</taxon>
        <taxon>Sphaerobacterales</taxon>
        <taxon>Sphaerobacterineae</taxon>
        <taxon>Sphaerobacteraceae</taxon>
        <taxon>Nitrolancea</taxon>
    </lineage>
</organism>
<accession>I4EFD9</accession>
<dbReference type="EMBL" id="CAGS01000143">
    <property type="protein sequence ID" value="CCF83401.1"/>
    <property type="molecule type" value="Genomic_DNA"/>
</dbReference>
<name>I4EFD9_9BACT</name>
<dbReference type="Proteomes" id="UP000004221">
    <property type="component" value="Unassembled WGS sequence"/>
</dbReference>
<gene>
    <name evidence="2" type="ORF">NITHO_2270018</name>
</gene>
<dbReference type="AlphaFoldDB" id="I4EFD9"/>
<evidence type="ECO:0000313" key="2">
    <source>
        <dbReference type="EMBL" id="CCF83401.1"/>
    </source>
</evidence>
<feature type="compositionally biased region" description="Basic and acidic residues" evidence="1">
    <location>
        <begin position="8"/>
        <end position="21"/>
    </location>
</feature>
<dbReference type="RefSeq" id="WP_008476533.1">
    <property type="nucleotide sequence ID" value="NZ_CAGS01000143.1"/>
</dbReference>
<sequence>MGLFGRKQVPEKEPPKRDRPSKPGAWLFTLRSVPRHFEGIKTSIESTGEAKVYFGEALAYLKGQGVSLFRVEATGLNWVDALYDWWRNIERREAFTFDINLYVQNTVWVASLSEHSPEQIKNLIRDKAPTYQPQAVK</sequence>
<feature type="region of interest" description="Disordered" evidence="1">
    <location>
        <begin position="1"/>
        <end position="22"/>
    </location>
</feature>
<proteinExistence type="predicted"/>
<protein>
    <submittedName>
        <fullName evidence="2">Uncharacterized protein</fullName>
    </submittedName>
</protein>
<evidence type="ECO:0000256" key="1">
    <source>
        <dbReference type="SAM" id="MobiDB-lite"/>
    </source>
</evidence>
<keyword evidence="3" id="KW-1185">Reference proteome</keyword>
<dbReference type="OrthoDB" id="163261at2"/>
<comment type="caution">
    <text evidence="2">The sequence shown here is derived from an EMBL/GenBank/DDBJ whole genome shotgun (WGS) entry which is preliminary data.</text>
</comment>